<feature type="domain" description="SLH" evidence="4">
    <location>
        <begin position="646"/>
        <end position="709"/>
    </location>
</feature>
<dbReference type="Proteomes" id="UP001236559">
    <property type="component" value="Unassembled WGS sequence"/>
</dbReference>
<reference evidence="5 6" key="1">
    <citation type="submission" date="2023-07" db="EMBL/GenBank/DDBJ databases">
        <title>Genomic Encyclopedia of Type Strains, Phase IV (KMG-IV): sequencing the most valuable type-strain genomes for metagenomic binning, comparative biology and taxonomic classification.</title>
        <authorList>
            <person name="Goeker M."/>
        </authorList>
    </citation>
    <scope>NUCLEOTIDE SEQUENCE [LARGE SCALE GENOMIC DNA]</scope>
    <source>
        <strain evidence="5 6">DSM 22616</strain>
    </source>
</reference>
<dbReference type="PROSITE" id="PS51272">
    <property type="entry name" value="SLH"/>
    <property type="match status" value="3"/>
</dbReference>
<accession>A0ABU0AW68</accession>
<keyword evidence="3" id="KW-0732">Signal</keyword>
<evidence type="ECO:0000313" key="5">
    <source>
        <dbReference type="EMBL" id="MDQ0275515.1"/>
    </source>
</evidence>
<dbReference type="PANTHER" id="PTHR43308">
    <property type="entry name" value="OUTER MEMBRANE PROTEIN ALPHA-RELATED"/>
    <property type="match status" value="1"/>
</dbReference>
<dbReference type="Pfam" id="PF00395">
    <property type="entry name" value="SLH"/>
    <property type="match status" value="3"/>
</dbReference>
<dbReference type="Pfam" id="PF17936">
    <property type="entry name" value="Big_6"/>
    <property type="match status" value="1"/>
</dbReference>
<evidence type="ECO:0000256" key="2">
    <source>
        <dbReference type="SAM" id="MobiDB-lite"/>
    </source>
</evidence>
<organism evidence="5 6">
    <name type="scientific">Peptoniphilus koenoeneniae</name>
    <dbReference type="NCBI Taxonomy" id="507751"/>
    <lineage>
        <taxon>Bacteria</taxon>
        <taxon>Bacillati</taxon>
        <taxon>Bacillota</taxon>
        <taxon>Tissierellia</taxon>
        <taxon>Tissierellales</taxon>
        <taxon>Peptoniphilaceae</taxon>
        <taxon>Peptoniphilus</taxon>
    </lineage>
</organism>
<feature type="chain" id="PRO_5047100035" evidence="3">
    <location>
        <begin position="27"/>
        <end position="816"/>
    </location>
</feature>
<proteinExistence type="predicted"/>
<dbReference type="Pfam" id="PF09479">
    <property type="entry name" value="Flg_new"/>
    <property type="match status" value="2"/>
</dbReference>
<dbReference type="NCBIfam" id="TIGR02543">
    <property type="entry name" value="List_Bact_rpt"/>
    <property type="match status" value="1"/>
</dbReference>
<comment type="subcellular location">
    <subcellularLocation>
        <location evidence="1">Cell envelope</location>
    </subcellularLocation>
</comment>
<feature type="compositionally biased region" description="Basic and acidic residues" evidence="2">
    <location>
        <begin position="141"/>
        <end position="156"/>
    </location>
</feature>
<keyword evidence="6" id="KW-1185">Reference proteome</keyword>
<dbReference type="InterPro" id="IPR013378">
    <property type="entry name" value="InlB-like_B-rpt"/>
</dbReference>
<comment type="caution">
    <text evidence="5">The sequence shown here is derived from an EMBL/GenBank/DDBJ whole genome shotgun (WGS) entry which is preliminary data.</text>
</comment>
<dbReference type="InterPro" id="IPR042229">
    <property type="entry name" value="Listeria/Bacterioides_rpt_sf"/>
</dbReference>
<dbReference type="InterPro" id="IPR041498">
    <property type="entry name" value="Big_6"/>
</dbReference>
<sequence length="816" mass="90380">MNKKKILSLVLSFLMIVTVLPFNVFAAETYTVTPTKTEFVSGKADTATITVKKTVDNGTPTEVDKENIQLAVTGDELSAKGNIVTYNGNAVTEDKTVTVTVKLKDDSAFSDQITFKIKAPEKTFKVTFDANGGKSTPAEQTVKENEMAKEPAEKPTKTGYKFTEWQKDGKKFEFTTTPITADTELKAAWEAKDVTIKFDTNGGSSAPAEQTVKFGKTATAPTPPTKSGYTFDGWYKGDTKFDFNAPINEEGTITLTAKWNPIETLKISDVRAYYDYVTGYVTLNGSLVKNAKVNLGGLPAVYTDSDGFFAIYVGDKEGNYGKYDYGYYDSVNDNKYVRYNLPANTYVEARDSSGYRLDYGTSDSSGYINLSWSGSQKAYIYIDAYGYNYNGKYHRGYYYDYLSHDWSTGKTIYAYYDAKTASYTISKSNQVDKFYNGSGYYPGTNYGKTIYPTSIDVSYDGYTITGYTESNIYLSAYYHGRYVGSAYSNSNGYFSISSNEKIYDKYYLSFKTGKDGKLALAPTVTSAEAGSTSIKGTATNGATVKAYDSKGNYLGQAYADRYNKFSMTLNRKLVAGEKIKLVSYEIGYKENSIEYTVKGQVADLYRMAYIAGYPDGKFHPNYKVTRAEAASMFARLINGSNSFGLSQVTKFNDASNAWYSQAINYITAKGLISGYNDGSFRPDTNITRAEFAQMISGFINAGYPGSASANLKDIKGHWAQDAIDKVFGKKVVQGYPDGSFKPDNELTRAEAVTILNAVFGRTTTYSSINTVSNRTQLKEFLDVSSSDWFYYQVLDASNAHASYDTGYGYEAWTLIR</sequence>
<evidence type="ECO:0000259" key="4">
    <source>
        <dbReference type="PROSITE" id="PS51272"/>
    </source>
</evidence>
<feature type="domain" description="SLH" evidence="4">
    <location>
        <begin position="584"/>
        <end position="644"/>
    </location>
</feature>
<dbReference type="RefSeq" id="WP_307495284.1">
    <property type="nucleotide sequence ID" value="NZ_JAUSTN010000008.1"/>
</dbReference>
<dbReference type="InterPro" id="IPR051465">
    <property type="entry name" value="Cell_Envelope_Struct_Comp"/>
</dbReference>
<feature type="signal peptide" evidence="3">
    <location>
        <begin position="1"/>
        <end position="26"/>
    </location>
</feature>
<protein>
    <submittedName>
        <fullName evidence="5">Repeat protein (TIGR02543 family)</fullName>
    </submittedName>
</protein>
<dbReference type="EMBL" id="JAUSTN010000008">
    <property type="protein sequence ID" value="MDQ0275515.1"/>
    <property type="molecule type" value="Genomic_DNA"/>
</dbReference>
<feature type="domain" description="SLH" evidence="4">
    <location>
        <begin position="710"/>
        <end position="769"/>
    </location>
</feature>
<dbReference type="InterPro" id="IPR001119">
    <property type="entry name" value="SLH_dom"/>
</dbReference>
<evidence type="ECO:0000256" key="1">
    <source>
        <dbReference type="ARBA" id="ARBA00004196"/>
    </source>
</evidence>
<dbReference type="Gene3D" id="2.60.40.4270">
    <property type="entry name" value="Listeria-Bacteroides repeat domain"/>
    <property type="match status" value="2"/>
</dbReference>
<evidence type="ECO:0000313" key="6">
    <source>
        <dbReference type="Proteomes" id="UP001236559"/>
    </source>
</evidence>
<name>A0ABU0AW68_9FIRM</name>
<feature type="region of interest" description="Disordered" evidence="2">
    <location>
        <begin position="130"/>
        <end position="157"/>
    </location>
</feature>
<evidence type="ECO:0000256" key="3">
    <source>
        <dbReference type="SAM" id="SignalP"/>
    </source>
</evidence>
<gene>
    <name evidence="5" type="ORF">J2S72_001544</name>
</gene>